<dbReference type="Proteomes" id="UP000464314">
    <property type="component" value="Chromosome"/>
</dbReference>
<dbReference type="InterPro" id="IPR023214">
    <property type="entry name" value="HAD_sf"/>
</dbReference>
<dbReference type="NCBIfam" id="TIGR00099">
    <property type="entry name" value="Cof-subfamily"/>
    <property type="match status" value="1"/>
</dbReference>
<dbReference type="InterPro" id="IPR000150">
    <property type="entry name" value="Cof"/>
</dbReference>
<dbReference type="PANTHER" id="PTHR10000:SF8">
    <property type="entry name" value="HAD SUPERFAMILY HYDROLASE-LIKE, TYPE 3"/>
    <property type="match status" value="1"/>
</dbReference>
<evidence type="ECO:0000313" key="1">
    <source>
        <dbReference type="EMBL" id="QHQ63307.1"/>
    </source>
</evidence>
<name>A0A6P1TSI2_9FIRM</name>
<keyword evidence="1" id="KW-0378">Hydrolase</keyword>
<dbReference type="InterPro" id="IPR006379">
    <property type="entry name" value="HAD-SF_hydro_IIB"/>
</dbReference>
<accession>A0A6P1TSI2</accession>
<dbReference type="InterPro" id="IPR036412">
    <property type="entry name" value="HAD-like_sf"/>
</dbReference>
<dbReference type="Gene3D" id="3.40.50.1000">
    <property type="entry name" value="HAD superfamily/HAD-like"/>
    <property type="match status" value="1"/>
</dbReference>
<evidence type="ECO:0000313" key="2">
    <source>
        <dbReference type="Proteomes" id="UP000464314"/>
    </source>
</evidence>
<dbReference type="Gene3D" id="3.30.1240.10">
    <property type="match status" value="1"/>
</dbReference>
<dbReference type="GO" id="GO:0016791">
    <property type="term" value="F:phosphatase activity"/>
    <property type="evidence" value="ECO:0007669"/>
    <property type="project" value="UniProtKB-ARBA"/>
</dbReference>
<dbReference type="SUPFAM" id="SSF56784">
    <property type="entry name" value="HAD-like"/>
    <property type="match status" value="1"/>
</dbReference>
<dbReference type="RefSeq" id="WP_161840129.1">
    <property type="nucleotide sequence ID" value="NZ_CP048000.1"/>
</dbReference>
<dbReference type="PANTHER" id="PTHR10000">
    <property type="entry name" value="PHOSPHOSERINE PHOSPHATASE"/>
    <property type="match status" value="1"/>
</dbReference>
<keyword evidence="2" id="KW-1185">Reference proteome</keyword>
<organism evidence="1 2">
    <name type="scientific">Anaerocolumna sedimenticola</name>
    <dbReference type="NCBI Taxonomy" id="2696063"/>
    <lineage>
        <taxon>Bacteria</taxon>
        <taxon>Bacillati</taxon>
        <taxon>Bacillota</taxon>
        <taxon>Clostridia</taxon>
        <taxon>Lachnospirales</taxon>
        <taxon>Lachnospiraceae</taxon>
        <taxon>Anaerocolumna</taxon>
    </lineage>
</organism>
<dbReference type="GO" id="GO:0000287">
    <property type="term" value="F:magnesium ion binding"/>
    <property type="evidence" value="ECO:0007669"/>
    <property type="project" value="TreeGrafter"/>
</dbReference>
<dbReference type="Pfam" id="PF08282">
    <property type="entry name" value="Hydrolase_3"/>
    <property type="match status" value="1"/>
</dbReference>
<dbReference type="SFLD" id="SFLDG01140">
    <property type="entry name" value="C2.B:_Phosphomannomutase_and_P"/>
    <property type="match status" value="1"/>
</dbReference>
<dbReference type="GO" id="GO:0005829">
    <property type="term" value="C:cytosol"/>
    <property type="evidence" value="ECO:0007669"/>
    <property type="project" value="TreeGrafter"/>
</dbReference>
<dbReference type="AlphaFoldDB" id="A0A6P1TSI2"/>
<dbReference type="SFLD" id="SFLDS00003">
    <property type="entry name" value="Haloacid_Dehalogenase"/>
    <property type="match status" value="1"/>
</dbReference>
<dbReference type="EMBL" id="CP048000">
    <property type="protein sequence ID" value="QHQ63307.1"/>
    <property type="molecule type" value="Genomic_DNA"/>
</dbReference>
<dbReference type="KEGG" id="anr:Ana3638_23115"/>
<proteinExistence type="predicted"/>
<reference evidence="1 2" key="1">
    <citation type="submission" date="2020-01" db="EMBL/GenBank/DDBJ databases">
        <title>Genome analysis of Anaerocolumna sp. CBA3638.</title>
        <authorList>
            <person name="Kim J."/>
            <person name="Roh S.W."/>
        </authorList>
    </citation>
    <scope>NUCLEOTIDE SEQUENCE [LARGE SCALE GENOMIC DNA]</scope>
    <source>
        <strain evidence="1 2">CBA3638</strain>
    </source>
</reference>
<dbReference type="NCBIfam" id="TIGR01484">
    <property type="entry name" value="HAD-SF-IIB"/>
    <property type="match status" value="1"/>
</dbReference>
<gene>
    <name evidence="1" type="ORF">Ana3638_23115</name>
</gene>
<sequence>MIKWIVLDMDGTLLNEIDQITERTRSCLIRCQERGIRIILASGRSYPRLLPYAQQLQMKEHNGYLIEVNGMATYYLATEERQVIRQLQEEDIRTLFAFGQSMEVEVQCYEDQAIYYWIPEWQRIEKEKERTLRGLPKDYPNLGGAWTWITDITNGYPLQKQIQSVEEVPKKLNKINCAADPKTNQRVYNSLKEQYGEDYEIVRSCPRLIEISPKGITKGQTLKYFMNKFDIKYDEVLVFGDGENDVDMFRQIKYSVAMDNAEEFIKVQAYTVTKSNKEEGVALILEKLLDKMETVE</sequence>
<protein>
    <submittedName>
        <fullName evidence="1">Cof-type HAD-IIB family hydrolase</fullName>
    </submittedName>
</protein>